<dbReference type="Proteomes" id="UP001469553">
    <property type="component" value="Unassembled WGS sequence"/>
</dbReference>
<accession>A0ABV1A1J4</accession>
<comment type="caution">
    <text evidence="1">The sequence shown here is derived from an EMBL/GenBank/DDBJ whole genome shotgun (WGS) entry which is preliminary data.</text>
</comment>
<keyword evidence="2" id="KW-1185">Reference proteome</keyword>
<protein>
    <submittedName>
        <fullName evidence="1">Uncharacterized protein</fullName>
    </submittedName>
</protein>
<dbReference type="EMBL" id="JAHRIP010078265">
    <property type="protein sequence ID" value="MEQ2312161.1"/>
    <property type="molecule type" value="Genomic_DNA"/>
</dbReference>
<name>A0ABV1A1J4_9TELE</name>
<evidence type="ECO:0000313" key="2">
    <source>
        <dbReference type="Proteomes" id="UP001469553"/>
    </source>
</evidence>
<reference evidence="1 2" key="1">
    <citation type="submission" date="2021-06" db="EMBL/GenBank/DDBJ databases">
        <authorList>
            <person name="Palmer J.M."/>
        </authorList>
    </citation>
    <scope>NUCLEOTIDE SEQUENCE [LARGE SCALE GENOMIC DNA]</scope>
    <source>
        <strain evidence="1 2">AS_MEX2019</strain>
        <tissue evidence="1">Muscle</tissue>
    </source>
</reference>
<proteinExistence type="predicted"/>
<sequence length="166" mass="18888">MKFSLKGYSWNLMILEYLDFSDYFFNFYKLRLPDWIFRLSLIKANIIPNNSHFQLSWTLGLPCLILGEKKKMTQQNSSVRDPDETGGSHLFPVSLDSGHRRLSRISEYTWFTAPLTWKVGVFDPAFCSASSTVDWLSGSGPVLVILALFLVDATLSGGLEDWTFST</sequence>
<organism evidence="1 2">
    <name type="scientific">Ameca splendens</name>
    <dbReference type="NCBI Taxonomy" id="208324"/>
    <lineage>
        <taxon>Eukaryota</taxon>
        <taxon>Metazoa</taxon>
        <taxon>Chordata</taxon>
        <taxon>Craniata</taxon>
        <taxon>Vertebrata</taxon>
        <taxon>Euteleostomi</taxon>
        <taxon>Actinopterygii</taxon>
        <taxon>Neopterygii</taxon>
        <taxon>Teleostei</taxon>
        <taxon>Neoteleostei</taxon>
        <taxon>Acanthomorphata</taxon>
        <taxon>Ovalentaria</taxon>
        <taxon>Atherinomorphae</taxon>
        <taxon>Cyprinodontiformes</taxon>
        <taxon>Goodeidae</taxon>
        <taxon>Ameca</taxon>
    </lineage>
</organism>
<evidence type="ECO:0000313" key="1">
    <source>
        <dbReference type="EMBL" id="MEQ2312161.1"/>
    </source>
</evidence>
<gene>
    <name evidence="1" type="ORF">AMECASPLE_027999</name>
</gene>